<protein>
    <submittedName>
        <fullName evidence="1">CotO family spore coat protein</fullName>
    </submittedName>
</protein>
<sequence length="154" mass="18208">MARRRKRMNPLLYIDQPTYQDVSTKMQDKFIFNDQEQVEEKDVQLPEEAAAESQVAVDMAETSTEEDIMESDELMEETEKKPFKEMAIHEKIEYLAQFPATIVKIQYSFITKENKIVGYFISKEDDHIRVFPRNKRKPLKIMIDELQDIRISGL</sequence>
<dbReference type="Proteomes" id="UP001303324">
    <property type="component" value="Chromosome"/>
</dbReference>
<dbReference type="RefSeq" id="WP_311074810.1">
    <property type="nucleotide sequence ID" value="NZ_CP134494.1"/>
</dbReference>
<dbReference type="InterPro" id="IPR025439">
    <property type="entry name" value="Spore_coat_CotO"/>
</dbReference>
<proteinExistence type="predicted"/>
<dbReference type="Pfam" id="PF14153">
    <property type="entry name" value="Spore_coat_CotO"/>
    <property type="match status" value="1"/>
</dbReference>
<evidence type="ECO:0000313" key="1">
    <source>
        <dbReference type="EMBL" id="WNF24162.1"/>
    </source>
</evidence>
<reference evidence="1 2" key="1">
    <citation type="submission" date="2023-09" db="EMBL/GenBank/DDBJ databases">
        <title>Microbial mechanism of fulvic acid promoting antimony reduction mineralization in rice fields.</title>
        <authorList>
            <person name="Chen G."/>
            <person name="Lan J."/>
        </authorList>
    </citation>
    <scope>NUCLEOTIDE SEQUENCE [LARGE SCALE GENOMIC DNA]</scope>
    <source>
        <strain evidence="1 2">PS1</strain>
    </source>
</reference>
<keyword evidence="1" id="KW-0946">Virion</keyword>
<organism evidence="1 2">
    <name type="scientific">Mesobacillus jeotgali</name>
    <dbReference type="NCBI Taxonomy" id="129985"/>
    <lineage>
        <taxon>Bacteria</taxon>
        <taxon>Bacillati</taxon>
        <taxon>Bacillota</taxon>
        <taxon>Bacilli</taxon>
        <taxon>Bacillales</taxon>
        <taxon>Bacillaceae</taxon>
        <taxon>Mesobacillus</taxon>
    </lineage>
</organism>
<name>A0ABY9VJM4_9BACI</name>
<keyword evidence="1" id="KW-0167">Capsid protein</keyword>
<accession>A0ABY9VJM4</accession>
<keyword evidence="2" id="KW-1185">Reference proteome</keyword>
<evidence type="ECO:0000313" key="2">
    <source>
        <dbReference type="Proteomes" id="UP001303324"/>
    </source>
</evidence>
<gene>
    <name evidence="1" type="ORF">RH061_06680</name>
</gene>
<dbReference type="EMBL" id="CP134494">
    <property type="protein sequence ID" value="WNF24162.1"/>
    <property type="molecule type" value="Genomic_DNA"/>
</dbReference>